<dbReference type="InterPro" id="IPR036249">
    <property type="entry name" value="Thioredoxin-like_sf"/>
</dbReference>
<accession>A0A7M2WXJ8</accession>
<dbReference type="PANTHER" id="PTHR42899">
    <property type="entry name" value="SPERMATOGENESIS-ASSOCIATED PROTEIN 20"/>
    <property type="match status" value="1"/>
</dbReference>
<evidence type="ECO:0000259" key="1">
    <source>
        <dbReference type="Pfam" id="PF03190"/>
    </source>
</evidence>
<dbReference type="SUPFAM" id="SSF48208">
    <property type="entry name" value="Six-hairpin glycosidases"/>
    <property type="match status" value="1"/>
</dbReference>
<dbReference type="Gene3D" id="2.60.40.1250">
    <property type="entry name" value="Thiol:disulfide interchange protein DsbD, N-terminal domain"/>
    <property type="match status" value="1"/>
</dbReference>
<reference evidence="3 4" key="1">
    <citation type="submission" date="2020-10" db="EMBL/GenBank/DDBJ databases">
        <title>Wide distribution of Phycisphaera-like planctomycetes from WD2101 soil group in peatlands and genome analysis of the first cultivated representative.</title>
        <authorList>
            <person name="Dedysh S.N."/>
            <person name="Beletsky A.V."/>
            <person name="Ivanova A."/>
            <person name="Kulichevskaya I.S."/>
            <person name="Suzina N.E."/>
            <person name="Philippov D.A."/>
            <person name="Rakitin A.L."/>
            <person name="Mardanov A.V."/>
            <person name="Ravin N.V."/>
        </authorList>
    </citation>
    <scope>NUCLEOTIDE SEQUENCE [LARGE SCALE GENOMIC DNA]</scope>
    <source>
        <strain evidence="3 4">M1803</strain>
    </source>
</reference>
<evidence type="ECO:0000313" key="3">
    <source>
        <dbReference type="EMBL" id="QOV90206.1"/>
    </source>
</evidence>
<dbReference type="SUPFAM" id="SSF52833">
    <property type="entry name" value="Thioredoxin-like"/>
    <property type="match status" value="1"/>
</dbReference>
<dbReference type="Gene3D" id="3.40.30.10">
    <property type="entry name" value="Glutaredoxin"/>
    <property type="match status" value="1"/>
</dbReference>
<dbReference type="PIRSF" id="PIRSF006402">
    <property type="entry name" value="UCP006402_thioredoxin"/>
    <property type="match status" value="1"/>
</dbReference>
<dbReference type="InterPro" id="IPR008928">
    <property type="entry name" value="6-hairpin_glycosidase_sf"/>
</dbReference>
<dbReference type="PANTHER" id="PTHR42899:SF1">
    <property type="entry name" value="SPERMATOGENESIS-ASSOCIATED PROTEIN 20"/>
    <property type="match status" value="1"/>
</dbReference>
<name>A0A7M2WXJ8_9BACT</name>
<keyword evidence="4" id="KW-1185">Reference proteome</keyword>
<dbReference type="AlphaFoldDB" id="A0A7M2WXJ8"/>
<gene>
    <name evidence="3" type="ORF">IPV69_02195</name>
</gene>
<dbReference type="RefSeq" id="WP_206293280.1">
    <property type="nucleotide sequence ID" value="NZ_CP063458.1"/>
</dbReference>
<sequence>MTHTNRLAKETSPYLLQHQHNPVDWYPWGEEAFERARRENKPIFLSVGYSTCYWCHVMERQCFEVEPIAALMSRLFVCIKVDREERPDVDQLYMSAIQIISRQGGWPMSVWLTPDRRPFYGGTYYPPTDMQGRPGFPRVCNAIDDAWRNRSGEVTESADQIASMLQRLARPSTPNETLRIEPAFIGSLVDRSVADYEPHFGGFGHAPKFPRQTALELLLTYLHSDLDEKETGGRTPKAKVRAMLLHTLDAMMHGGIRDHLGGGFHRYSTDAKWLVPHFEIMLYDNAMLLVCYAEAYRLTGDARYAQVSRDIADFVLREMTSPEGAFYTAFDAEVDHQEGLNYLWTPAEVEAVLGPDDARRFNRVYGLDRGPNFADPHHGSGVADKNILFVAEPNVPGATSALLDAELQAMRLKLREHRATRKQPLLDTKVLTSWNALMIRGLAVAGRVLEESRYTDAAAKAATHLLSYHATDDGGLYRTSRDGVKKYRAFLDDYAFLAWALTDLAVATQDPRWTTEAKRLVDVMTDRFGDEVTGGFYFTDRLADDLFIRQKTAQDSPLPSGNAAAAMALTALSMTFPSLTDAAQRTIAVFSQGVVEHGEAMGSMVQAALLSLLKDGPFAINAEVVDDTPPAPTTQSLVEAARDAVATTAAWTSAKELRVEMTIRDGWHVNAGVVPAGSGLIPTTLVVEPTALVAGIGYPPGEPFQPDPSLPEVRVYGGRTEIIVHWHDAPPDPAQVRVRLSYQPCNASACLPPVTAVLTPEGGRK</sequence>
<dbReference type="GO" id="GO:0005975">
    <property type="term" value="P:carbohydrate metabolic process"/>
    <property type="evidence" value="ECO:0007669"/>
    <property type="project" value="InterPro"/>
</dbReference>
<dbReference type="InterPro" id="IPR012341">
    <property type="entry name" value="6hp_glycosidase-like_sf"/>
</dbReference>
<dbReference type="Pfam" id="PF03190">
    <property type="entry name" value="Thioredox_DsbH"/>
    <property type="match status" value="1"/>
</dbReference>
<dbReference type="EMBL" id="CP063458">
    <property type="protein sequence ID" value="QOV90206.1"/>
    <property type="molecule type" value="Genomic_DNA"/>
</dbReference>
<dbReference type="InterPro" id="IPR024705">
    <property type="entry name" value="Ssp411"/>
</dbReference>
<dbReference type="InterPro" id="IPR004879">
    <property type="entry name" value="Ssp411-like_TRX"/>
</dbReference>
<dbReference type="Pfam" id="PF11412">
    <property type="entry name" value="DsbD_N"/>
    <property type="match status" value="1"/>
</dbReference>
<protein>
    <submittedName>
        <fullName evidence="3">DUF255 domain-containing protein</fullName>
    </submittedName>
</protein>
<dbReference type="CDD" id="cd02955">
    <property type="entry name" value="SSP411"/>
    <property type="match status" value="1"/>
</dbReference>
<feature type="domain" description="Spermatogenesis-associated protein 20-like TRX" evidence="1">
    <location>
        <begin position="4"/>
        <end position="165"/>
    </location>
</feature>
<evidence type="ECO:0000259" key="2">
    <source>
        <dbReference type="Pfam" id="PF11412"/>
    </source>
</evidence>
<dbReference type="InterPro" id="IPR036929">
    <property type="entry name" value="DsbDN_sf"/>
</dbReference>
<feature type="domain" description="Thiol:disulfide interchange protein DsbD N-terminal" evidence="2">
    <location>
        <begin position="643"/>
        <end position="757"/>
    </location>
</feature>
<dbReference type="Gene3D" id="1.50.10.10">
    <property type="match status" value="2"/>
</dbReference>
<proteinExistence type="predicted"/>
<dbReference type="InterPro" id="IPR028250">
    <property type="entry name" value="DsbDN"/>
</dbReference>
<evidence type="ECO:0000313" key="4">
    <source>
        <dbReference type="Proteomes" id="UP000593765"/>
    </source>
</evidence>
<dbReference type="Proteomes" id="UP000593765">
    <property type="component" value="Chromosome"/>
</dbReference>
<organism evidence="3 4">
    <name type="scientific">Humisphaera borealis</name>
    <dbReference type="NCBI Taxonomy" id="2807512"/>
    <lineage>
        <taxon>Bacteria</taxon>
        <taxon>Pseudomonadati</taxon>
        <taxon>Planctomycetota</taxon>
        <taxon>Phycisphaerae</taxon>
        <taxon>Tepidisphaerales</taxon>
        <taxon>Tepidisphaeraceae</taxon>
        <taxon>Humisphaera</taxon>
    </lineage>
</organism>
<dbReference type="KEGG" id="hbs:IPV69_02195"/>